<dbReference type="InterPro" id="IPR039426">
    <property type="entry name" value="TonB-dep_rcpt-like"/>
</dbReference>
<evidence type="ECO:0000256" key="2">
    <source>
        <dbReference type="ARBA" id="ARBA00022448"/>
    </source>
</evidence>
<evidence type="ECO:0000256" key="9">
    <source>
        <dbReference type="ARBA" id="ARBA00023237"/>
    </source>
</evidence>
<sequence>MSYNRMLRASAALAALAAAQQTAWADEATDPTQIVVTAAGREQEVRDAPASITVINRETLDRMPYREVTDALLEVPGVTVTPGEGNSRDISIRGMAPQYTLILVDGKRLSSRESRTNGGSISEGGLLRPLEAIERIEVVRGPMSSLYGSDAMGGVVNIITRRIGSGWRGSARVNGTMQLGSDYGNIADGNFYLSGPLTGGVGLQLQGSINRREGDKVIGGTPERRDESLAGKIGFEASANHSFLVEGGYYRQKVITVSGETTEASATSPVGTEATMTQNRYVGSLSHSGKWGFATSESYLQYEDAEHVEGEKRIRNWVGQSIWVVPLPSNTLSIGGFFRNEDMTDLTSNRLSGSTTTGASRMAWALFAENELRLLDGLAITGGIRMDKDEQYGVHWTPRLYGVWNITSQLTLKGGYSQGFRAPNLRQTLADWGQTSRGGTIYGNPDLEAETSRTIEAALLFSRGGFNASLTAYDTRFNDKITRVTCEEAGAWCVDEPLSSLGRPPTTYVNVDKAKVRGIEASVDIPLTRALKLNATGTLTDSEQLTGANAGAALNDTPKRQASASLNWRPDARLSAYVRAVYRGEEAVTEAQISGESIVAPDYTVVDIGASYKISPAFTFHAGVQNLLDKRLNYDTAGYMIDPARLWMGVGVRF</sequence>
<keyword evidence="9 10" id="KW-0998">Cell outer membrane</keyword>
<keyword evidence="2 10" id="KW-0813">Transport</keyword>
<dbReference type="Pfam" id="PF07715">
    <property type="entry name" value="Plug"/>
    <property type="match status" value="1"/>
</dbReference>
<comment type="caution">
    <text evidence="15">The sequence shown here is derived from an EMBL/GenBank/DDBJ whole genome shotgun (WGS) entry which is preliminary data.</text>
</comment>
<evidence type="ECO:0000256" key="1">
    <source>
        <dbReference type="ARBA" id="ARBA00004571"/>
    </source>
</evidence>
<keyword evidence="16" id="KW-1185">Reference proteome</keyword>
<keyword evidence="5 12" id="KW-0732">Signal</keyword>
<evidence type="ECO:0000259" key="14">
    <source>
        <dbReference type="Pfam" id="PF07715"/>
    </source>
</evidence>
<dbReference type="SUPFAM" id="SSF56935">
    <property type="entry name" value="Porins"/>
    <property type="match status" value="1"/>
</dbReference>
<dbReference type="InterPro" id="IPR037066">
    <property type="entry name" value="Plug_dom_sf"/>
</dbReference>
<organism evidence="15 16">
    <name type="scientific">Sphingobium naphthae</name>
    <dbReference type="NCBI Taxonomy" id="1886786"/>
    <lineage>
        <taxon>Bacteria</taxon>
        <taxon>Pseudomonadati</taxon>
        <taxon>Pseudomonadota</taxon>
        <taxon>Alphaproteobacteria</taxon>
        <taxon>Sphingomonadales</taxon>
        <taxon>Sphingomonadaceae</taxon>
        <taxon>Sphingobium</taxon>
    </lineage>
</organism>
<evidence type="ECO:0000259" key="13">
    <source>
        <dbReference type="Pfam" id="PF00593"/>
    </source>
</evidence>
<feature type="signal peptide" evidence="12">
    <location>
        <begin position="1"/>
        <end position="25"/>
    </location>
</feature>
<dbReference type="Proteomes" id="UP001185984">
    <property type="component" value="Unassembled WGS sequence"/>
</dbReference>
<keyword evidence="3 10" id="KW-1134">Transmembrane beta strand</keyword>
<keyword evidence="8 10" id="KW-0472">Membrane</keyword>
<evidence type="ECO:0000256" key="12">
    <source>
        <dbReference type="SAM" id="SignalP"/>
    </source>
</evidence>
<evidence type="ECO:0000256" key="5">
    <source>
        <dbReference type="ARBA" id="ARBA00022729"/>
    </source>
</evidence>
<evidence type="ECO:0000313" key="16">
    <source>
        <dbReference type="Proteomes" id="UP001185984"/>
    </source>
</evidence>
<feature type="domain" description="TonB-dependent receptor-like beta-barrel" evidence="13">
    <location>
        <begin position="179"/>
        <end position="627"/>
    </location>
</feature>
<feature type="domain" description="TonB-dependent receptor plug" evidence="14">
    <location>
        <begin position="45"/>
        <end position="155"/>
    </location>
</feature>
<keyword evidence="4 10" id="KW-0812">Transmembrane</keyword>
<evidence type="ECO:0000256" key="6">
    <source>
        <dbReference type="ARBA" id="ARBA00023065"/>
    </source>
</evidence>
<dbReference type="PANTHER" id="PTHR30069:SF53">
    <property type="entry name" value="COLICIN I RECEPTOR-RELATED"/>
    <property type="match status" value="1"/>
</dbReference>
<dbReference type="PANTHER" id="PTHR30069">
    <property type="entry name" value="TONB-DEPENDENT OUTER MEMBRANE RECEPTOR"/>
    <property type="match status" value="1"/>
</dbReference>
<gene>
    <name evidence="15" type="ORF">O0R41_04110</name>
</gene>
<dbReference type="Gene3D" id="2.170.130.10">
    <property type="entry name" value="TonB-dependent receptor, plug domain"/>
    <property type="match status" value="1"/>
</dbReference>
<reference evidence="16" key="1">
    <citation type="journal article" date="2022" name="J Environ Chem Eng">
        <title>Biodegradation of petroleum oil using a constructed nonpathogenic and heavy metal-tolerant bacterial consortium isolated from marine sponges.</title>
        <authorList>
            <person name="Dechsakulwatana C."/>
            <person name="Rungsihiranrut A."/>
            <person name="Muangchinda C."/>
            <person name="Ningthoujam R."/>
            <person name="Klankeo P."/>
            <person name="Pinyakong O."/>
        </authorList>
    </citation>
    <scope>NUCLEOTIDE SEQUENCE [LARGE SCALE GENOMIC DNA]</scope>
    <source>
        <strain evidence="16">MO2-4</strain>
    </source>
</reference>
<evidence type="ECO:0000256" key="3">
    <source>
        <dbReference type="ARBA" id="ARBA00022452"/>
    </source>
</evidence>
<dbReference type="RefSeq" id="WP_317515888.1">
    <property type="nucleotide sequence ID" value="NZ_JAPTHD010000001.1"/>
</dbReference>
<keyword evidence="15" id="KW-0675">Receptor</keyword>
<evidence type="ECO:0000313" key="15">
    <source>
        <dbReference type="EMBL" id="MDV5822783.1"/>
    </source>
</evidence>
<dbReference type="CDD" id="cd01347">
    <property type="entry name" value="ligand_gated_channel"/>
    <property type="match status" value="1"/>
</dbReference>
<comment type="subcellular location">
    <subcellularLocation>
        <location evidence="1 10">Cell outer membrane</location>
        <topology evidence="1 10">Multi-pass membrane protein</topology>
    </subcellularLocation>
</comment>
<dbReference type="Gene3D" id="2.40.170.20">
    <property type="entry name" value="TonB-dependent receptor, beta-barrel domain"/>
    <property type="match status" value="1"/>
</dbReference>
<proteinExistence type="inferred from homology"/>
<evidence type="ECO:0000256" key="7">
    <source>
        <dbReference type="ARBA" id="ARBA00023077"/>
    </source>
</evidence>
<feature type="chain" id="PRO_5046551001" evidence="12">
    <location>
        <begin position="26"/>
        <end position="654"/>
    </location>
</feature>
<evidence type="ECO:0000256" key="8">
    <source>
        <dbReference type="ARBA" id="ARBA00023136"/>
    </source>
</evidence>
<dbReference type="InterPro" id="IPR012910">
    <property type="entry name" value="Plug_dom"/>
</dbReference>
<accession>A0ABU3ZTD1</accession>
<name>A0ABU3ZTD1_9SPHN</name>
<keyword evidence="7 11" id="KW-0798">TonB box</keyword>
<dbReference type="InterPro" id="IPR000531">
    <property type="entry name" value="Beta-barrel_TonB"/>
</dbReference>
<evidence type="ECO:0000256" key="11">
    <source>
        <dbReference type="RuleBase" id="RU003357"/>
    </source>
</evidence>
<dbReference type="EMBL" id="JAPTHD010000001">
    <property type="protein sequence ID" value="MDV5822783.1"/>
    <property type="molecule type" value="Genomic_DNA"/>
</dbReference>
<dbReference type="Pfam" id="PF00593">
    <property type="entry name" value="TonB_dep_Rec_b-barrel"/>
    <property type="match status" value="1"/>
</dbReference>
<dbReference type="InterPro" id="IPR036942">
    <property type="entry name" value="Beta-barrel_TonB_sf"/>
</dbReference>
<evidence type="ECO:0000256" key="10">
    <source>
        <dbReference type="PROSITE-ProRule" id="PRU01360"/>
    </source>
</evidence>
<protein>
    <submittedName>
        <fullName evidence="15">TonB-dependent receptor</fullName>
    </submittedName>
</protein>
<comment type="similarity">
    <text evidence="10 11">Belongs to the TonB-dependent receptor family.</text>
</comment>
<dbReference type="PROSITE" id="PS52016">
    <property type="entry name" value="TONB_DEPENDENT_REC_3"/>
    <property type="match status" value="1"/>
</dbReference>
<evidence type="ECO:0000256" key="4">
    <source>
        <dbReference type="ARBA" id="ARBA00022692"/>
    </source>
</evidence>
<keyword evidence="6" id="KW-0406">Ion transport</keyword>